<dbReference type="Proteomes" id="UP000294530">
    <property type="component" value="Unassembled WGS sequence"/>
</dbReference>
<keyword evidence="2" id="KW-1185">Reference proteome</keyword>
<protein>
    <submittedName>
        <fullName evidence="1">Uncharacterized protein</fullName>
    </submittedName>
</protein>
<name>A0A976ICV8_BRELC</name>
<dbReference type="GeneID" id="94350666"/>
<dbReference type="EMBL" id="SHOA02000013">
    <property type="protein sequence ID" value="TDH67051.1"/>
    <property type="molecule type" value="Genomic_DNA"/>
</dbReference>
<reference evidence="1 2" key="1">
    <citation type="journal article" date="2021" name="Genome Biol.">
        <title>AFLAP: assembly-free linkage analysis pipeline using k-mers from genome sequencing data.</title>
        <authorList>
            <person name="Fletcher K."/>
            <person name="Zhang L."/>
            <person name="Gil J."/>
            <person name="Han R."/>
            <person name="Cavanaugh K."/>
            <person name="Michelmore R."/>
        </authorList>
    </citation>
    <scope>NUCLEOTIDE SEQUENCE [LARGE SCALE GENOMIC DNA]</scope>
    <source>
        <strain evidence="1 2">SF5</strain>
    </source>
</reference>
<comment type="caution">
    <text evidence="1">The sequence shown here is derived from an EMBL/GenBank/DDBJ whole genome shotgun (WGS) entry which is preliminary data.</text>
</comment>
<evidence type="ECO:0000313" key="1">
    <source>
        <dbReference type="EMBL" id="TDH67051.1"/>
    </source>
</evidence>
<gene>
    <name evidence="1" type="ORF">CCR75_006930</name>
</gene>
<accession>A0A976ICV8</accession>
<proteinExistence type="predicted"/>
<sequence length="136" mass="15602">MNPRNILMARDAINWRLWCRDTYVLPQALTCFQSSNGNFAQALVELKKKERSQLKETMQILKSSSHANKNTRRLQLDCYTALSKAELAEKLQIVDTSIKRQASNQFGLNKRAKQSLQKLSTQLASGIDLLRDMRAF</sequence>
<dbReference type="AlphaFoldDB" id="A0A976ICV8"/>
<dbReference type="OrthoDB" id="62801at2759"/>
<dbReference type="RefSeq" id="XP_067816550.1">
    <property type="nucleotide sequence ID" value="XM_067964995.1"/>
</dbReference>
<dbReference type="KEGG" id="blac:94350666"/>
<organism evidence="1 2">
    <name type="scientific">Bremia lactucae</name>
    <name type="common">Lettuce downy mildew</name>
    <dbReference type="NCBI Taxonomy" id="4779"/>
    <lineage>
        <taxon>Eukaryota</taxon>
        <taxon>Sar</taxon>
        <taxon>Stramenopiles</taxon>
        <taxon>Oomycota</taxon>
        <taxon>Peronosporomycetes</taxon>
        <taxon>Peronosporales</taxon>
        <taxon>Peronosporaceae</taxon>
        <taxon>Bremia</taxon>
    </lineage>
</organism>
<evidence type="ECO:0000313" key="2">
    <source>
        <dbReference type="Proteomes" id="UP000294530"/>
    </source>
</evidence>